<dbReference type="Gene3D" id="3.90.1010.20">
    <property type="match status" value="1"/>
</dbReference>
<dbReference type="Proteomes" id="UP000652013">
    <property type="component" value="Unassembled WGS sequence"/>
</dbReference>
<dbReference type="GO" id="GO:0010181">
    <property type="term" value="F:FMN binding"/>
    <property type="evidence" value="ECO:0007669"/>
    <property type="project" value="InterPro"/>
</dbReference>
<dbReference type="GO" id="GO:0016020">
    <property type="term" value="C:membrane"/>
    <property type="evidence" value="ECO:0007669"/>
    <property type="project" value="InterPro"/>
</dbReference>
<dbReference type="Pfam" id="PF04205">
    <property type="entry name" value="FMN_bind"/>
    <property type="match status" value="1"/>
</dbReference>
<feature type="compositionally biased region" description="Basic and acidic residues" evidence="1">
    <location>
        <begin position="48"/>
        <end position="57"/>
    </location>
</feature>
<keyword evidence="4" id="KW-1185">Reference proteome</keyword>
<evidence type="ECO:0000313" key="3">
    <source>
        <dbReference type="EMBL" id="GIJ03422.1"/>
    </source>
</evidence>
<evidence type="ECO:0000259" key="2">
    <source>
        <dbReference type="SMART" id="SM00900"/>
    </source>
</evidence>
<proteinExistence type="predicted"/>
<feature type="compositionally biased region" description="Acidic residues" evidence="1">
    <location>
        <begin position="58"/>
        <end position="74"/>
    </location>
</feature>
<accession>A0A8J3Y8W5</accession>
<gene>
    <name evidence="3" type="ORF">Sya03_27740</name>
</gene>
<comment type="caution">
    <text evidence="3">The sequence shown here is derived from an EMBL/GenBank/DDBJ whole genome shotgun (WGS) entry which is preliminary data.</text>
</comment>
<protein>
    <submittedName>
        <fullName evidence="3">FMN-binding protein</fullName>
    </submittedName>
</protein>
<dbReference type="EMBL" id="BOOY01000020">
    <property type="protein sequence ID" value="GIJ03422.1"/>
    <property type="molecule type" value="Genomic_DNA"/>
</dbReference>
<feature type="compositionally biased region" description="Low complexity" evidence="1">
    <location>
        <begin position="38"/>
        <end position="47"/>
    </location>
</feature>
<evidence type="ECO:0000313" key="4">
    <source>
        <dbReference type="Proteomes" id="UP000652013"/>
    </source>
</evidence>
<evidence type="ECO:0000256" key="1">
    <source>
        <dbReference type="SAM" id="MobiDB-lite"/>
    </source>
</evidence>
<feature type="domain" description="FMN-binding" evidence="2">
    <location>
        <begin position="100"/>
        <end position="178"/>
    </location>
</feature>
<dbReference type="SMART" id="SM00900">
    <property type="entry name" value="FMN_bind"/>
    <property type="match status" value="1"/>
</dbReference>
<organism evidence="3 4">
    <name type="scientific">Spirilliplanes yamanashiensis</name>
    <dbReference type="NCBI Taxonomy" id="42233"/>
    <lineage>
        <taxon>Bacteria</taxon>
        <taxon>Bacillati</taxon>
        <taxon>Actinomycetota</taxon>
        <taxon>Actinomycetes</taxon>
        <taxon>Micromonosporales</taxon>
        <taxon>Micromonosporaceae</taxon>
        <taxon>Spirilliplanes</taxon>
    </lineage>
</organism>
<dbReference type="InterPro" id="IPR007329">
    <property type="entry name" value="FMN-bd"/>
</dbReference>
<reference evidence="3" key="1">
    <citation type="submission" date="2021-01" db="EMBL/GenBank/DDBJ databases">
        <title>Whole genome shotgun sequence of Spirilliplanes yamanashiensis NBRC 15828.</title>
        <authorList>
            <person name="Komaki H."/>
            <person name="Tamura T."/>
        </authorList>
    </citation>
    <scope>NUCLEOTIDE SEQUENCE</scope>
    <source>
        <strain evidence="3">NBRC 15828</strain>
    </source>
</reference>
<dbReference type="AlphaFoldDB" id="A0A8J3Y8W5"/>
<feature type="region of interest" description="Disordered" evidence="1">
    <location>
        <begin position="26"/>
        <end position="102"/>
    </location>
</feature>
<name>A0A8J3Y8W5_9ACTN</name>
<sequence length="180" mass="18391">MRRITLWLMSTVGALVLLFSYRTSTQAPSHDVVDASQARPGPAPADDAPTREPRPAGEDDEDEGRDAEDDDEGGDGGGDGGGREESADAGGTFEGALAQTAQGPVQVSITVEGGRITDVGVLTAPSGSGRHEEINSRALPILEEDALAKQSADVDTVSGATATSGGYRESLQAAIDAANL</sequence>